<organism evidence="2 3">
    <name type="scientific">Actinomyces denticolens</name>
    <dbReference type="NCBI Taxonomy" id="52767"/>
    <lineage>
        <taxon>Bacteria</taxon>
        <taxon>Bacillati</taxon>
        <taxon>Actinomycetota</taxon>
        <taxon>Actinomycetes</taxon>
        <taxon>Actinomycetales</taxon>
        <taxon>Actinomycetaceae</taxon>
        <taxon>Actinomyces</taxon>
    </lineage>
</organism>
<dbReference type="Pfam" id="PF26125">
    <property type="entry name" value="AcrVA2-like"/>
    <property type="match status" value="1"/>
</dbReference>
<sequence>MSRRSRPAPWSAATVPVMARTLARASRAEAARLADVAQRARAIGRDDLATQLDDSSQDLERDAATIADAELYWVTEPMARLAMDACQDVPAILATDAPSTSGLMVFASPLPAWDTTGTDGLALRDGARTDVPHHDPVPVDALSWAITAPGHPAHAQAGAVIRVELHTRPARLPLPLLENQSPFLVPFTTITQPIPAALDAGGVVLAPAGVATAGDHIGVLALLEAAWVLMTTPSVTTTAPAAPAPRAHETAGRRGPSDVTVIDVRPARRAHLDPHDTTPPTGRRLTTRHVVRGHWTHQPHGPGRQLRRLQWVDDYLRGPDGAPITTRAHVWAWRH</sequence>
<accession>A0ABY1IGA6</accession>
<feature type="compositionally biased region" description="Basic and acidic residues" evidence="1">
    <location>
        <begin position="246"/>
        <end position="256"/>
    </location>
</feature>
<feature type="region of interest" description="Disordered" evidence="1">
    <location>
        <begin position="237"/>
        <end position="257"/>
    </location>
</feature>
<proteinExistence type="predicted"/>
<evidence type="ECO:0000313" key="3">
    <source>
        <dbReference type="Proteomes" id="UP000184390"/>
    </source>
</evidence>
<protein>
    <submittedName>
        <fullName evidence="2">Uncharacterized protein</fullName>
    </submittedName>
</protein>
<evidence type="ECO:0000313" key="2">
    <source>
        <dbReference type="EMBL" id="SHJ13350.1"/>
    </source>
</evidence>
<comment type="caution">
    <text evidence="2">The sequence shown here is derived from an EMBL/GenBank/DDBJ whole genome shotgun (WGS) entry which is preliminary data.</text>
</comment>
<dbReference type="InterPro" id="IPR058915">
    <property type="entry name" value="AcrVA2-like"/>
</dbReference>
<dbReference type="Proteomes" id="UP000184390">
    <property type="component" value="Unassembled WGS sequence"/>
</dbReference>
<gene>
    <name evidence="2" type="ORF">SAMN05216246_11223</name>
</gene>
<name>A0ABY1IGA6_9ACTO</name>
<dbReference type="RefSeq" id="WP_218587353.1">
    <property type="nucleotide sequence ID" value="NZ_FQYL01000012.1"/>
</dbReference>
<keyword evidence="3" id="KW-1185">Reference proteome</keyword>
<dbReference type="EMBL" id="FQYL01000012">
    <property type="protein sequence ID" value="SHJ13350.1"/>
    <property type="molecule type" value="Genomic_DNA"/>
</dbReference>
<evidence type="ECO:0000256" key="1">
    <source>
        <dbReference type="SAM" id="MobiDB-lite"/>
    </source>
</evidence>
<reference evidence="2 3" key="1">
    <citation type="submission" date="2016-11" db="EMBL/GenBank/DDBJ databases">
        <authorList>
            <person name="Varghese N."/>
            <person name="Submissions S."/>
        </authorList>
    </citation>
    <scope>NUCLEOTIDE SEQUENCE [LARGE SCALE GENOMIC DNA]</scope>
    <source>
        <strain evidence="2 3">PA</strain>
    </source>
</reference>